<organism evidence="1 2">
    <name type="scientific">Acinetobacter baumannii (strain SDF)</name>
    <dbReference type="NCBI Taxonomy" id="509170"/>
    <lineage>
        <taxon>Bacteria</taxon>
        <taxon>Pseudomonadati</taxon>
        <taxon>Pseudomonadota</taxon>
        <taxon>Gammaproteobacteria</taxon>
        <taxon>Moraxellales</taxon>
        <taxon>Moraxellaceae</taxon>
        <taxon>Acinetobacter</taxon>
        <taxon>Acinetobacter calcoaceticus/baumannii complex</taxon>
    </lineage>
</organism>
<dbReference type="BioCyc" id="ABAU509170:GCL9-2033-MONOMER"/>
<dbReference type="Proteomes" id="UP000001741">
    <property type="component" value="Chromosome"/>
</dbReference>
<name>B0VSY1_ACIBS</name>
<evidence type="ECO:0000313" key="1">
    <source>
        <dbReference type="EMBL" id="CAP01799.1"/>
    </source>
</evidence>
<dbReference type="AlphaFoldDB" id="B0VSY1"/>
<proteinExistence type="predicted"/>
<reference evidence="1 2" key="1">
    <citation type="journal article" date="2008" name="PLoS ONE">
        <title>Comparative analysis of Acinetobacters: three genomes for three lifestyles.</title>
        <authorList>
            <person name="Vallenet D."/>
            <person name="Nordmann P."/>
            <person name="Barbe V."/>
            <person name="Poirel L."/>
            <person name="Mangenot S."/>
            <person name="Bataille E."/>
            <person name="Dossat C."/>
            <person name="Gas S."/>
            <person name="Kreimeyer A."/>
            <person name="Lenoble P."/>
            <person name="Oztas S."/>
            <person name="Poulain J."/>
            <person name="Segurens B."/>
            <person name="Robert C."/>
            <person name="Abergel C."/>
            <person name="Claverie J.M."/>
            <person name="Raoult D."/>
            <person name="Medigue C."/>
            <person name="Weissenbach J."/>
            <person name="Cruveiller S."/>
        </authorList>
    </citation>
    <scope>NUCLEOTIDE SEQUENCE [LARGE SCALE GENOMIC DNA]</scope>
    <source>
        <strain evidence="1 2">SDF</strain>
    </source>
</reference>
<dbReference type="EMBL" id="CU468230">
    <property type="protein sequence ID" value="CAP01799.1"/>
    <property type="molecule type" value="Genomic_DNA"/>
</dbReference>
<sequence length="97" mass="11183">MFYKHTSLLAERITAHGALPNTSYWRGFFFSGVCMTEFQKITHEIRQLQVELNHLGSCNTKGLTTEQIAHLDERFFLAIAKQNKLLARLNNKPEGFL</sequence>
<protein>
    <submittedName>
        <fullName evidence="1">Uncharacterized protein</fullName>
    </submittedName>
</protein>
<dbReference type="KEGG" id="abm:ABSDF2489"/>
<gene>
    <name evidence="1" type="ordered locus">ABSDF2489</name>
</gene>
<dbReference type="HOGENOM" id="CLU_2340405_0_0_6"/>
<accession>B0VSY1</accession>
<evidence type="ECO:0000313" key="2">
    <source>
        <dbReference type="Proteomes" id="UP000001741"/>
    </source>
</evidence>